<keyword evidence="2" id="KW-0596">Phosphopantetheine</keyword>
<dbReference type="GO" id="GO:0016746">
    <property type="term" value="F:acyltransferase activity"/>
    <property type="evidence" value="ECO:0007669"/>
    <property type="project" value="InterPro"/>
</dbReference>
<dbReference type="InterPro" id="IPR036736">
    <property type="entry name" value="ACP-like_sf"/>
</dbReference>
<dbReference type="InterPro" id="IPR029058">
    <property type="entry name" value="AB_hydrolase_fold"/>
</dbReference>
<dbReference type="InterPro" id="IPR001031">
    <property type="entry name" value="Thioesterase"/>
</dbReference>
<dbReference type="InterPro" id="IPR014031">
    <property type="entry name" value="Ketoacyl_synth_C"/>
</dbReference>
<dbReference type="SUPFAM" id="SSF47336">
    <property type="entry name" value="ACP-like"/>
    <property type="match status" value="3"/>
</dbReference>
<dbReference type="InterPro" id="IPR001242">
    <property type="entry name" value="Condensation_dom"/>
</dbReference>
<evidence type="ECO:0000259" key="6">
    <source>
        <dbReference type="PROSITE" id="PS50075"/>
    </source>
</evidence>
<dbReference type="EMBL" id="BSPD01000029">
    <property type="protein sequence ID" value="GLS25305.1"/>
    <property type="molecule type" value="Genomic_DNA"/>
</dbReference>
<name>A0AA37T1H8_9GAMM</name>
<keyword evidence="4" id="KW-0808">Transferase</keyword>
<dbReference type="RefSeq" id="WP_232593344.1">
    <property type="nucleotide sequence ID" value="NZ_BSPD01000029.1"/>
</dbReference>
<keyword evidence="9" id="KW-1185">Reference proteome</keyword>
<dbReference type="SMART" id="SM00825">
    <property type="entry name" value="PKS_KS"/>
    <property type="match status" value="1"/>
</dbReference>
<evidence type="ECO:0000256" key="4">
    <source>
        <dbReference type="ARBA" id="ARBA00022679"/>
    </source>
</evidence>
<feature type="region of interest" description="Disordered" evidence="5">
    <location>
        <begin position="89"/>
        <end position="108"/>
    </location>
</feature>
<evidence type="ECO:0000313" key="8">
    <source>
        <dbReference type="EMBL" id="GLS25305.1"/>
    </source>
</evidence>
<dbReference type="NCBIfam" id="TIGR01733">
    <property type="entry name" value="AA-adenyl-dom"/>
    <property type="match status" value="1"/>
</dbReference>
<dbReference type="GO" id="GO:0005737">
    <property type="term" value="C:cytoplasm"/>
    <property type="evidence" value="ECO:0007669"/>
    <property type="project" value="TreeGrafter"/>
</dbReference>
<dbReference type="Gene3D" id="3.30.559.30">
    <property type="entry name" value="Nonribosomal peptide synthetase, condensation domain"/>
    <property type="match status" value="1"/>
</dbReference>
<dbReference type="Pfam" id="PF02801">
    <property type="entry name" value="Ketoacyl-synt_C"/>
    <property type="match status" value="1"/>
</dbReference>
<dbReference type="GO" id="GO:0044550">
    <property type="term" value="P:secondary metabolite biosynthetic process"/>
    <property type="evidence" value="ECO:0007669"/>
    <property type="project" value="TreeGrafter"/>
</dbReference>
<dbReference type="InterPro" id="IPR023213">
    <property type="entry name" value="CAT-like_dom_sf"/>
</dbReference>
<dbReference type="InterPro" id="IPR000873">
    <property type="entry name" value="AMP-dep_synth/lig_dom"/>
</dbReference>
<dbReference type="InterPro" id="IPR020841">
    <property type="entry name" value="PKS_Beta-ketoAc_synthase_dom"/>
</dbReference>
<dbReference type="SMART" id="SM00823">
    <property type="entry name" value="PKS_PP"/>
    <property type="match status" value="2"/>
</dbReference>
<feature type="domain" description="Ketosynthase family 3 (KS3)" evidence="7">
    <location>
        <begin position="121"/>
        <end position="520"/>
    </location>
</feature>
<dbReference type="Gene3D" id="3.40.47.10">
    <property type="match status" value="1"/>
</dbReference>
<dbReference type="PROSITE" id="PS00012">
    <property type="entry name" value="PHOSPHOPANTETHEINE"/>
    <property type="match status" value="1"/>
</dbReference>
<evidence type="ECO:0000313" key="9">
    <source>
        <dbReference type="Proteomes" id="UP001156870"/>
    </source>
</evidence>
<evidence type="ECO:0008006" key="10">
    <source>
        <dbReference type="Google" id="ProtNLM"/>
    </source>
</evidence>
<dbReference type="Gene3D" id="3.30.559.10">
    <property type="entry name" value="Chloramphenicol acetyltransferase-like domain"/>
    <property type="match status" value="2"/>
</dbReference>
<proteinExistence type="predicted"/>
<dbReference type="CDD" id="cd00833">
    <property type="entry name" value="PKS"/>
    <property type="match status" value="1"/>
</dbReference>
<dbReference type="SUPFAM" id="SSF53474">
    <property type="entry name" value="alpha/beta-Hydrolases"/>
    <property type="match status" value="1"/>
</dbReference>
<dbReference type="InterPro" id="IPR016039">
    <property type="entry name" value="Thiolase-like"/>
</dbReference>
<dbReference type="Pfam" id="PF00668">
    <property type="entry name" value="Condensation"/>
    <property type="match status" value="2"/>
</dbReference>
<organism evidence="8 9">
    <name type="scientific">Marinibactrum halimedae</name>
    <dbReference type="NCBI Taxonomy" id="1444977"/>
    <lineage>
        <taxon>Bacteria</taxon>
        <taxon>Pseudomonadati</taxon>
        <taxon>Pseudomonadota</taxon>
        <taxon>Gammaproteobacteria</taxon>
        <taxon>Cellvibrionales</taxon>
        <taxon>Cellvibrionaceae</taxon>
        <taxon>Marinibactrum</taxon>
    </lineage>
</organism>
<evidence type="ECO:0000256" key="3">
    <source>
        <dbReference type="ARBA" id="ARBA00022553"/>
    </source>
</evidence>
<dbReference type="PANTHER" id="PTHR45527">
    <property type="entry name" value="NONRIBOSOMAL PEPTIDE SYNTHETASE"/>
    <property type="match status" value="1"/>
</dbReference>
<accession>A0AA37T1H8</accession>
<dbReference type="Pfam" id="PF00109">
    <property type="entry name" value="ketoacyl-synt"/>
    <property type="match status" value="1"/>
</dbReference>
<dbReference type="GO" id="GO:0043041">
    <property type="term" value="P:amino acid activation for nonribosomal peptide biosynthetic process"/>
    <property type="evidence" value="ECO:0007669"/>
    <property type="project" value="TreeGrafter"/>
</dbReference>
<evidence type="ECO:0000256" key="1">
    <source>
        <dbReference type="ARBA" id="ARBA00001957"/>
    </source>
</evidence>
<dbReference type="InterPro" id="IPR010071">
    <property type="entry name" value="AA_adenyl_dom"/>
</dbReference>
<dbReference type="Pfam" id="PF00975">
    <property type="entry name" value="Thioesterase"/>
    <property type="match status" value="1"/>
</dbReference>
<feature type="domain" description="Carrier" evidence="6">
    <location>
        <begin position="4"/>
        <end position="79"/>
    </location>
</feature>
<keyword evidence="3" id="KW-0597">Phosphoprotein</keyword>
<dbReference type="InterPro" id="IPR042099">
    <property type="entry name" value="ANL_N_sf"/>
</dbReference>
<dbReference type="Gene3D" id="3.40.50.12780">
    <property type="entry name" value="N-terminal domain of ligase-like"/>
    <property type="match status" value="1"/>
</dbReference>
<comment type="caution">
    <text evidence="8">The sequence shown here is derived from an EMBL/GenBank/DDBJ whole genome shotgun (WGS) entry which is preliminary data.</text>
</comment>
<dbReference type="SUPFAM" id="SSF52777">
    <property type="entry name" value="CoA-dependent acyltransferases"/>
    <property type="match status" value="2"/>
</dbReference>
<evidence type="ECO:0000256" key="5">
    <source>
        <dbReference type="SAM" id="MobiDB-lite"/>
    </source>
</evidence>
<dbReference type="SUPFAM" id="SSF56801">
    <property type="entry name" value="Acetyl-CoA synthetase-like"/>
    <property type="match status" value="1"/>
</dbReference>
<dbReference type="CDD" id="cd05930">
    <property type="entry name" value="A_NRPS"/>
    <property type="match status" value="1"/>
</dbReference>
<reference evidence="8 9" key="1">
    <citation type="journal article" date="2014" name="Int. J. Syst. Evol. Microbiol.">
        <title>Complete genome sequence of Corynebacterium casei LMG S-19264T (=DSM 44701T), isolated from a smear-ripened cheese.</title>
        <authorList>
            <consortium name="US DOE Joint Genome Institute (JGI-PGF)"/>
            <person name="Walter F."/>
            <person name="Albersmeier A."/>
            <person name="Kalinowski J."/>
            <person name="Ruckert C."/>
        </authorList>
    </citation>
    <scope>NUCLEOTIDE SEQUENCE [LARGE SCALE GENOMIC DNA]</scope>
    <source>
        <strain evidence="8 9">NBRC 110095</strain>
    </source>
</reference>
<protein>
    <recommendedName>
        <fullName evidence="10">Amino acid adenylation domain-containing protein</fullName>
    </recommendedName>
</protein>
<dbReference type="Pfam" id="PF00550">
    <property type="entry name" value="PP-binding"/>
    <property type="match status" value="3"/>
</dbReference>
<dbReference type="GO" id="GO:0031177">
    <property type="term" value="F:phosphopantetheine binding"/>
    <property type="evidence" value="ECO:0007669"/>
    <property type="project" value="InterPro"/>
</dbReference>
<sequence length="2144" mass="239394">MIRASLDALIHQYLVDALLLDEGECLNADDRFSDLGADSAQAVELKCHLEEALSLSLSSTLIVEYPTLTVLLDYLVECVTSKQNEALNNNHSLEDNKPVDEQKESLKESVFPKKEKELNVSGDVVLIGQACLFPGIKDADALKEQVKSNRLFQVLSTQPEKKFQYGRISRTVNIDSLRENWGIGQADADITKEDRVRLMLNALHQALNASAINIATFSQFRVGVFMSESALIDSGLASTVPLANLLSYLLNVSGPSETIQSLCTSGFAGIHKAMQAIQSKECDIAVVGAINLINEEQFTAAMECGVYDSLLSESHTMRSFDQSASGFIRCEGVGLLVLASAHVSQKLTEKPLAYIFSSSIAHGGRAFSLDAPNPKAMGECIRSVINRANVHVDDIDYVEAHGIGNRLADAIELNTLNSVLKTHRRCQQKRWQVGSIKPSIGHVELASGIASFMKAVDILQSHVLPGVSGLSMVNAELPRDHALTLKSSSTHWQQKEGKPRCILLNSYAIGGSCAALVVSNQPKTESMVVDSSSLTEKETPKEIEFNVKYDNILGESYLSQLDDIAQNVFQRPYRSLPSEASPMDYGFDSMVMIQFLHRVNSAFDISISVGEILTLSRFSNFIQILKPYLKGKATSSSETKNASSINESQHNFNEVKQSLLSEIQKGLWFVQSSCPNSTEFNVPILFQSKQRLNCVCLDKAFELFTQSTPMMRVNFLEDIESGEVIQRLSDMVRSRPYDDCTHKDCTHKDAHENIRHNHNVIHRIEVPCEFVSANQNTMLSQDFDLNLSAGSEKENKKKETIMKKGFVQERCWQLLRQPFNLASEPLIRCYHFTSSQQDTPEEYLFFVLHHIVFDGLSGMLFTEKFWSLYHQLCQAGEMQHDVEAQYSTLTPIIPHDYWRFIEWERQYLASPQAEASKHWWASVLHDVNSDISLPYDFTKDHAPSSNSVGVACQKCIVEGSRLRQLQSFSKKHRVNFSVILLSAYAILIHKLSSQADISIASPVSVRPTSDFDNSIGCFINLIVTRCRVKGEESLLSLLHHIKSVYLESLSHSQYPFSKLATDLDLNIFRNGLGLASIGFTYQNIFEGYPSKLLDNIDVNLEMDIYQEAGDHYALEVYDYRDYLQVNLKYQRCLFESKTIERHLTYWMTILDTFLESPEKTVKSLNILDDKERQFLLSRSGPVISENELDYSVLDRIFDRAGVSPHAVAVIDGECLWTYQQLCDDVMVRCQQLTQCALHQFYNAPLTSSTVIGVALPRSGEAIVTMLAIMNLECVYLPIDPAVPKARLEHIVEESQLLFMVSDNENHPFSVPLNILKQYSNQGANQSKRFYETEKKQKAILSQAADQPTVAKTMAPKAKIAPKAKVAQSNNPNSLAYIIYTSGSTGTPKGVMVSQRSLTNLSLHMINQYRLTSHDRILQFSPLIFDMSLEEIFPALLCGAAVVVRRDEDVDPSAFYRRVCDNGVTVLNLPPAFYPVLNSLSSKQKQRLFSQVRVLSFGGEALPQSVIDNVECYPVELFNAYGPSEYTVNTAIEAIQANNIDTGKSITIGTPISNTTCYILDDNLQLVPTGVAGELFVTGAGLAQGYVGQPFLTKKRFIKNPFSKGMLYKTGDIARWDNDGKIIFLGRKDEQIKIRGFRIELGEIESAYASFSAIVSVAAVVVNLSKVNNVNSEESTLIDDASIEGASINSTSEGSKAVEQEGDNSVIAVFYTSEENVNEETLKSHVSDFLPAYMVPNFSKQVAALPLTSNGKVDRKSLAQQVGLKDTQSMKVSVKPETSMEAELLNLWKTLLPNRSIGVCDDFFAIGGHSLLAIQLVFKINQHWKTVISVSDFLTYPSIRPFASYLKAQIGIQDQVISDEDNNDNKVKALDSIRILKPSSINLILPGMPGLAEAYSEMAQQLTGGGEVIALDMAGFDGRKPYESIESMAEYNIECLKKYCSSGHINLYAHSYGGTVALEMLHQLQKQTEQGLADIHIDSVTFLDSRIHRQQCSVDKKAVALFLESLFRNNFEKNSKKEFKEECTETLIDRATQRVVDVDQQSIDTEALISVLSEWDIHMDEGFIHNMIAIVNASLKVSYCLPKTKLPYKLNFIVAEESCEWLPLNEWDEYFEKINVMVVPGNHGSIVKAPVVGHWYQNLRCDEKS</sequence>
<dbReference type="InterPro" id="IPR045851">
    <property type="entry name" value="AMP-bd_C_sf"/>
</dbReference>
<feature type="domain" description="Carrier" evidence="6">
    <location>
        <begin position="552"/>
        <end position="629"/>
    </location>
</feature>
<dbReference type="Pfam" id="PF00501">
    <property type="entry name" value="AMP-binding"/>
    <property type="match status" value="1"/>
</dbReference>
<dbReference type="Gene3D" id="1.10.1200.10">
    <property type="entry name" value="ACP-like"/>
    <property type="match status" value="2"/>
</dbReference>
<dbReference type="PROSITE" id="PS50075">
    <property type="entry name" value="CARRIER"/>
    <property type="match status" value="3"/>
</dbReference>
<gene>
    <name evidence="8" type="ORF">GCM10007877_10190</name>
</gene>
<dbReference type="InterPro" id="IPR020845">
    <property type="entry name" value="AMP-binding_CS"/>
</dbReference>
<dbReference type="InterPro" id="IPR009081">
    <property type="entry name" value="PP-bd_ACP"/>
</dbReference>
<dbReference type="Gene3D" id="3.30.300.30">
    <property type="match status" value="1"/>
</dbReference>
<dbReference type="PROSITE" id="PS00455">
    <property type="entry name" value="AMP_BINDING"/>
    <property type="match status" value="1"/>
</dbReference>
<dbReference type="PROSITE" id="PS52004">
    <property type="entry name" value="KS3_2"/>
    <property type="match status" value="1"/>
</dbReference>
<feature type="domain" description="Carrier" evidence="6">
    <location>
        <begin position="1774"/>
        <end position="1849"/>
    </location>
</feature>
<dbReference type="Proteomes" id="UP001156870">
    <property type="component" value="Unassembled WGS sequence"/>
</dbReference>
<comment type="cofactor">
    <cofactor evidence="1">
        <name>pantetheine 4'-phosphate</name>
        <dbReference type="ChEBI" id="CHEBI:47942"/>
    </cofactor>
</comment>
<dbReference type="SMART" id="SM01294">
    <property type="entry name" value="PKS_PP_betabranch"/>
    <property type="match status" value="1"/>
</dbReference>
<dbReference type="PANTHER" id="PTHR45527:SF1">
    <property type="entry name" value="FATTY ACID SYNTHASE"/>
    <property type="match status" value="1"/>
</dbReference>
<evidence type="ECO:0000256" key="2">
    <source>
        <dbReference type="ARBA" id="ARBA00022450"/>
    </source>
</evidence>
<evidence type="ECO:0000259" key="7">
    <source>
        <dbReference type="PROSITE" id="PS52004"/>
    </source>
</evidence>
<dbReference type="SUPFAM" id="SSF53901">
    <property type="entry name" value="Thiolase-like"/>
    <property type="match status" value="1"/>
</dbReference>
<dbReference type="Gene3D" id="3.40.50.1820">
    <property type="entry name" value="alpha/beta hydrolase"/>
    <property type="match status" value="1"/>
</dbReference>
<feature type="compositionally biased region" description="Basic and acidic residues" evidence="5">
    <location>
        <begin position="92"/>
        <end position="108"/>
    </location>
</feature>
<dbReference type="InterPro" id="IPR006162">
    <property type="entry name" value="Ppantetheine_attach_site"/>
</dbReference>
<dbReference type="InterPro" id="IPR020806">
    <property type="entry name" value="PKS_PP-bd"/>
</dbReference>
<dbReference type="InterPro" id="IPR014030">
    <property type="entry name" value="Ketoacyl_synth_N"/>
</dbReference>